<dbReference type="Pfam" id="PF18759">
    <property type="entry name" value="Plavaka"/>
    <property type="match status" value="1"/>
</dbReference>
<dbReference type="STRING" id="765440.A0A0C3BLV9"/>
<reference evidence="2 3" key="1">
    <citation type="submission" date="2014-04" db="EMBL/GenBank/DDBJ databases">
        <authorList>
            <consortium name="DOE Joint Genome Institute"/>
            <person name="Kuo A."/>
            <person name="Tarkka M."/>
            <person name="Buscot F."/>
            <person name="Kohler A."/>
            <person name="Nagy L.G."/>
            <person name="Floudas D."/>
            <person name="Copeland A."/>
            <person name="Barry K.W."/>
            <person name="Cichocki N."/>
            <person name="Veneault-Fourrey C."/>
            <person name="LaButti K."/>
            <person name="Lindquist E.A."/>
            <person name="Lipzen A."/>
            <person name="Lundell T."/>
            <person name="Morin E."/>
            <person name="Murat C."/>
            <person name="Sun H."/>
            <person name="Tunlid A."/>
            <person name="Henrissat B."/>
            <person name="Grigoriev I.V."/>
            <person name="Hibbett D.S."/>
            <person name="Martin F."/>
            <person name="Nordberg H.P."/>
            <person name="Cantor M.N."/>
            <person name="Hua S.X."/>
        </authorList>
    </citation>
    <scope>NUCLEOTIDE SEQUENCE [LARGE SCALE GENOMIC DNA]</scope>
    <source>
        <strain evidence="2 3">F 1598</strain>
    </source>
</reference>
<keyword evidence="3" id="KW-1185">Reference proteome</keyword>
<accession>A0A0C3BLV9</accession>
<dbReference type="OrthoDB" id="3199698at2759"/>
<feature type="compositionally biased region" description="Basic and acidic residues" evidence="1">
    <location>
        <begin position="62"/>
        <end position="73"/>
    </location>
</feature>
<dbReference type="Proteomes" id="UP000054166">
    <property type="component" value="Unassembled WGS sequence"/>
</dbReference>
<evidence type="ECO:0000313" key="2">
    <source>
        <dbReference type="EMBL" id="KIM78307.1"/>
    </source>
</evidence>
<reference evidence="3" key="2">
    <citation type="submission" date="2015-01" db="EMBL/GenBank/DDBJ databases">
        <title>Evolutionary Origins and Diversification of the Mycorrhizal Mutualists.</title>
        <authorList>
            <consortium name="DOE Joint Genome Institute"/>
            <consortium name="Mycorrhizal Genomics Consortium"/>
            <person name="Kohler A."/>
            <person name="Kuo A."/>
            <person name="Nagy L.G."/>
            <person name="Floudas D."/>
            <person name="Copeland A."/>
            <person name="Barry K.W."/>
            <person name="Cichocki N."/>
            <person name="Veneault-Fourrey C."/>
            <person name="LaButti K."/>
            <person name="Lindquist E.A."/>
            <person name="Lipzen A."/>
            <person name="Lundell T."/>
            <person name="Morin E."/>
            <person name="Murat C."/>
            <person name="Riley R."/>
            <person name="Ohm R."/>
            <person name="Sun H."/>
            <person name="Tunlid A."/>
            <person name="Henrissat B."/>
            <person name="Grigoriev I.V."/>
            <person name="Hibbett D.S."/>
            <person name="Martin F."/>
        </authorList>
    </citation>
    <scope>NUCLEOTIDE SEQUENCE [LARGE SCALE GENOMIC DNA]</scope>
    <source>
        <strain evidence="3">F 1598</strain>
    </source>
</reference>
<sequence length="910" mass="102893">MRSPSPLPEGSNADYNIDVDHPVFNSDYTPPGSYVEELNRNSPPGGYVHDEHVPRVTRAYHPKLDGRICDKDGNNIPPDTPPPARDSDQGPDNWTPYNNRLEFEVADFLYRRNQMSAGDINCLLTIWAASLAVHNDKPPFANTAHMYNTIDSTPLGDIPWESFSLQYNGIQPEDDILSWMEADYDVWFRDPRTLVHNILSNPDFKSDFDLAPLQERTADGTHRFCDFMSGNWAWKQADIIAEDPETHGSVFCPIILGSDKTTVSVATGHNEYWPLYLSVGNIHNNIRRAHRNGVVLLGFLAIPKTTCEFRDDASFRKFRRQLLHSSIAKILESLKPGMTTPEVVRFPDGHFRRVIYGLGPYIADYPEQALLACIVQGWCAKCTAPANNLDSGQHVRRSQAHAELLVEEFELGMLWDEYGLVGDIVPFTHYFPRADINELLSPDLLHQLIKGAFKDHLVTWVHEYIKAEYPASEVQKILDDIDRRIALAPSFAGLRRFPEGRNFKQWTGDDSKALMKVYLPAIEGHVPNEMVQAMRAFLEFCYIARCDIHDAHSLAALDDALQRFHHHREIFRASGVRVEGFNLPRQHSLIHYIKLIRAYGAPNGLCSSITESKHIKAVKEPWRRSNRFDALGQMLLTNQRLDKLAAARVDFANRGMLKGTCLSSVLDQILHEDDDGTDIAGPTVEAHVDLAKIPLRKVYPDDIATEIEQPDFSHLIRLFIYDQEHPDSNSDISLTALPKFYGKITIYPSAVATFHAPSNISGTGGMRCERIRAVTSWRKGPSRYDTVFINTDPAAEGMRGLDVARVRLFFSFSFEGVQYPCALVHWFSRKDNSPDDTTGMWIVEPDMSDDDGETLASIVHLDTILRAAHLLPVFGSEHVSRTLSFTDTLDAFSSFYVNKYADHHAFEIAF</sequence>
<organism evidence="2 3">
    <name type="scientific">Piloderma croceum (strain F 1598)</name>
    <dbReference type="NCBI Taxonomy" id="765440"/>
    <lineage>
        <taxon>Eukaryota</taxon>
        <taxon>Fungi</taxon>
        <taxon>Dikarya</taxon>
        <taxon>Basidiomycota</taxon>
        <taxon>Agaricomycotina</taxon>
        <taxon>Agaricomycetes</taxon>
        <taxon>Agaricomycetidae</taxon>
        <taxon>Atheliales</taxon>
        <taxon>Atheliaceae</taxon>
        <taxon>Piloderma</taxon>
    </lineage>
</organism>
<dbReference type="HOGENOM" id="CLU_006344_1_0_1"/>
<name>A0A0C3BLV9_PILCF</name>
<dbReference type="EMBL" id="KN833017">
    <property type="protein sequence ID" value="KIM78307.1"/>
    <property type="molecule type" value="Genomic_DNA"/>
</dbReference>
<dbReference type="InParanoid" id="A0A0C3BLV9"/>
<evidence type="ECO:0000256" key="1">
    <source>
        <dbReference type="SAM" id="MobiDB-lite"/>
    </source>
</evidence>
<protein>
    <submittedName>
        <fullName evidence="2">Uncharacterized protein</fullName>
    </submittedName>
</protein>
<dbReference type="InterPro" id="IPR041078">
    <property type="entry name" value="Plavaka"/>
</dbReference>
<dbReference type="AlphaFoldDB" id="A0A0C3BLV9"/>
<evidence type="ECO:0000313" key="3">
    <source>
        <dbReference type="Proteomes" id="UP000054166"/>
    </source>
</evidence>
<gene>
    <name evidence="2" type="ORF">PILCRDRAFT_75721</name>
</gene>
<feature type="region of interest" description="Disordered" evidence="1">
    <location>
        <begin position="1"/>
        <end position="96"/>
    </location>
</feature>
<proteinExistence type="predicted"/>